<protein>
    <submittedName>
        <fullName evidence="7">Sigma-70 family RNA polymerase sigma factor</fullName>
    </submittedName>
</protein>
<evidence type="ECO:0000313" key="7">
    <source>
        <dbReference type="EMBL" id="TLP75536.1"/>
    </source>
</evidence>
<dbReference type="PANTHER" id="PTHR43133:SF62">
    <property type="entry name" value="RNA POLYMERASE SIGMA FACTOR SIGZ"/>
    <property type="match status" value="1"/>
</dbReference>
<dbReference type="InterPro" id="IPR013249">
    <property type="entry name" value="RNA_pol_sigma70_r4_t2"/>
</dbReference>
<evidence type="ECO:0000259" key="6">
    <source>
        <dbReference type="Pfam" id="PF08281"/>
    </source>
</evidence>
<feature type="domain" description="RNA polymerase sigma factor 70 region 4 type 2" evidence="6">
    <location>
        <begin position="27"/>
        <end position="78"/>
    </location>
</feature>
<dbReference type="PANTHER" id="PTHR43133">
    <property type="entry name" value="RNA POLYMERASE ECF-TYPE SIGMA FACTO"/>
    <property type="match status" value="1"/>
</dbReference>
<keyword evidence="4" id="KW-0804">Transcription</keyword>
<comment type="caution">
    <text evidence="7">The sequence shown here is derived from an EMBL/GenBank/DDBJ whole genome shotgun (WGS) entry which is preliminary data.</text>
</comment>
<evidence type="ECO:0000256" key="1">
    <source>
        <dbReference type="ARBA" id="ARBA00010641"/>
    </source>
</evidence>
<dbReference type="InterPro" id="IPR036388">
    <property type="entry name" value="WH-like_DNA-bd_sf"/>
</dbReference>
<dbReference type="Gene3D" id="1.10.10.10">
    <property type="entry name" value="Winged helix-like DNA-binding domain superfamily/Winged helix DNA-binding domain"/>
    <property type="match status" value="1"/>
</dbReference>
<evidence type="ECO:0000256" key="2">
    <source>
        <dbReference type="ARBA" id="ARBA00023015"/>
    </source>
</evidence>
<proteinExistence type="inferred from homology"/>
<evidence type="ECO:0000256" key="5">
    <source>
        <dbReference type="SAM" id="MobiDB-lite"/>
    </source>
</evidence>
<dbReference type="InterPro" id="IPR039425">
    <property type="entry name" value="RNA_pol_sigma-70-like"/>
</dbReference>
<dbReference type="EMBL" id="VAWA01000008">
    <property type="protein sequence ID" value="TLP75536.1"/>
    <property type="molecule type" value="Genomic_DNA"/>
</dbReference>
<gene>
    <name evidence="7" type="ORF">FEF27_07730</name>
</gene>
<dbReference type="GO" id="GO:0006352">
    <property type="term" value="P:DNA-templated transcription initiation"/>
    <property type="evidence" value="ECO:0007669"/>
    <property type="project" value="InterPro"/>
</dbReference>
<organism evidence="7 8">
    <name type="scientific">Nesterenkonia sphaerica</name>
    <dbReference type="NCBI Taxonomy" id="1804988"/>
    <lineage>
        <taxon>Bacteria</taxon>
        <taxon>Bacillati</taxon>
        <taxon>Actinomycetota</taxon>
        <taxon>Actinomycetes</taxon>
        <taxon>Micrococcales</taxon>
        <taxon>Micrococcaceae</taxon>
        <taxon>Nesterenkonia</taxon>
    </lineage>
</organism>
<dbReference type="NCBIfam" id="TIGR02937">
    <property type="entry name" value="sigma70-ECF"/>
    <property type="match status" value="1"/>
</dbReference>
<dbReference type="AlphaFoldDB" id="A0A5R9ACI2"/>
<dbReference type="Pfam" id="PF08281">
    <property type="entry name" value="Sigma70_r4_2"/>
    <property type="match status" value="1"/>
</dbReference>
<evidence type="ECO:0000256" key="3">
    <source>
        <dbReference type="ARBA" id="ARBA00023082"/>
    </source>
</evidence>
<dbReference type="CDD" id="cd06171">
    <property type="entry name" value="Sigma70_r4"/>
    <property type="match status" value="1"/>
</dbReference>
<feature type="region of interest" description="Disordered" evidence="5">
    <location>
        <begin position="1"/>
        <end position="21"/>
    </location>
</feature>
<evidence type="ECO:0000313" key="8">
    <source>
        <dbReference type="Proteomes" id="UP000306544"/>
    </source>
</evidence>
<dbReference type="InterPro" id="IPR014284">
    <property type="entry name" value="RNA_pol_sigma-70_dom"/>
</dbReference>
<evidence type="ECO:0000256" key="4">
    <source>
        <dbReference type="ARBA" id="ARBA00023163"/>
    </source>
</evidence>
<reference evidence="7 8" key="1">
    <citation type="submission" date="2019-05" db="EMBL/GenBank/DDBJ databases">
        <title>Nesterenkonia sp. GY239, isolated from the Southern Atlantic Ocean.</title>
        <authorList>
            <person name="Zhang G."/>
        </authorList>
    </citation>
    <scope>NUCLEOTIDE SEQUENCE [LARGE SCALE GENOMIC DNA]</scope>
    <source>
        <strain evidence="7 8">GY239</strain>
    </source>
</reference>
<accession>A0A5R9ACI2</accession>
<keyword evidence="2" id="KW-0805">Transcription regulation</keyword>
<keyword evidence="3" id="KW-0731">Sigma factor</keyword>
<dbReference type="SUPFAM" id="SSF88659">
    <property type="entry name" value="Sigma3 and sigma4 domains of RNA polymerase sigma factors"/>
    <property type="match status" value="1"/>
</dbReference>
<name>A0A5R9ACI2_9MICC</name>
<comment type="similarity">
    <text evidence="1">Belongs to the sigma-70 factor family. ECF subfamily.</text>
</comment>
<sequence length="87" mass="9702">MSADVTANPPAREDTPESTDAVVDRVVVQQTLDQLGPPQDEILRMAYTEDLPLKTIAERLDMPLGTVKSHIHRGLARMRKSLEVHND</sequence>
<dbReference type="GO" id="GO:0003677">
    <property type="term" value="F:DNA binding"/>
    <property type="evidence" value="ECO:0007669"/>
    <property type="project" value="InterPro"/>
</dbReference>
<keyword evidence="8" id="KW-1185">Reference proteome</keyword>
<dbReference type="OrthoDB" id="5243766at2"/>
<dbReference type="Proteomes" id="UP000306544">
    <property type="component" value="Unassembled WGS sequence"/>
</dbReference>
<dbReference type="InterPro" id="IPR013324">
    <property type="entry name" value="RNA_pol_sigma_r3/r4-like"/>
</dbReference>
<dbReference type="GO" id="GO:0016987">
    <property type="term" value="F:sigma factor activity"/>
    <property type="evidence" value="ECO:0007669"/>
    <property type="project" value="UniProtKB-KW"/>
</dbReference>